<dbReference type="EMBL" id="CP040749">
    <property type="protein sequence ID" value="QCX36934.1"/>
    <property type="molecule type" value="Genomic_DNA"/>
</dbReference>
<dbReference type="KEGG" id="fbe:FF125_00230"/>
<dbReference type="OrthoDB" id="9768177at2"/>
<organism evidence="1 2">
    <name type="scientific">Aureibaculum algae</name>
    <dbReference type="NCBI Taxonomy" id="2584122"/>
    <lineage>
        <taxon>Bacteria</taxon>
        <taxon>Pseudomonadati</taxon>
        <taxon>Bacteroidota</taxon>
        <taxon>Flavobacteriia</taxon>
        <taxon>Flavobacteriales</taxon>
        <taxon>Flavobacteriaceae</taxon>
        <taxon>Aureibaculum</taxon>
    </lineage>
</organism>
<evidence type="ECO:0000313" key="1">
    <source>
        <dbReference type="EMBL" id="QCX36934.1"/>
    </source>
</evidence>
<dbReference type="Proteomes" id="UP000306229">
    <property type="component" value="Chromosome"/>
</dbReference>
<keyword evidence="2" id="KW-1185">Reference proteome</keyword>
<protein>
    <recommendedName>
        <fullName evidence="3">SusC/RagA family TonB-linked outer membrane protein</fullName>
    </recommendedName>
</protein>
<accession>A0A5B7TP07</accession>
<evidence type="ECO:0008006" key="3">
    <source>
        <dbReference type="Google" id="ProtNLM"/>
    </source>
</evidence>
<proteinExistence type="predicted"/>
<name>A0A5B7TP07_9FLAO</name>
<evidence type="ECO:0000313" key="2">
    <source>
        <dbReference type="Proteomes" id="UP000306229"/>
    </source>
</evidence>
<sequence length="325" mass="36152">MATSGTSLPATLGTSSPLINGGISRTQGWDTEVTWRHSIGDFKYSVRATLSDYKQTIVEFPNKSSLVSDFYAGKDLGDIWGLTWEGWFQSPEEATERNAIINQKWVHNSTFGEGDAKYADLNGDGVINNGTNTVGDTGDFKVIGNSTPRYQYGIRLGAEYKSIDFSMFIQGVGKRDVSYQNGANSKQFLGPAQGPFHSNVYAEHLDYYRPDDTTSPFGPNTDAYFARPYSQNGGKNNRNYRYSTDHFLQNGAYARLKTIQLGFTIPKNILEKYKIDRFRIFVTGENLITISDMLFYDPEGIRGTFSGAASYPLSKTISTGINISF</sequence>
<dbReference type="SUPFAM" id="SSF56935">
    <property type="entry name" value="Porins"/>
    <property type="match status" value="1"/>
</dbReference>
<reference evidence="1 2" key="1">
    <citation type="submission" date="2019-05" db="EMBL/GenBank/DDBJ databases">
        <title>Algicella ahnfeltiae gen. nov., sp. nov., a novel marine bacterium of the family Flavobacteriaceae isolated from a red alga.</title>
        <authorList>
            <person name="Nedashkovskaya O.I."/>
            <person name="Kukhlevskiy A.D."/>
            <person name="Kim S.-G."/>
            <person name="Zhukova N.V."/>
            <person name="Mikhailov V.V."/>
        </authorList>
    </citation>
    <scope>NUCLEOTIDE SEQUENCE [LARGE SCALE GENOMIC DNA]</scope>
    <source>
        <strain evidence="1 2">10Alg115</strain>
    </source>
</reference>
<dbReference type="AlphaFoldDB" id="A0A5B7TP07"/>
<gene>
    <name evidence="1" type="ORF">FF125_00230</name>
</gene>